<keyword evidence="4 12" id="KW-0479">Metal-binding</keyword>
<dbReference type="PANTHER" id="PTHR11451">
    <property type="entry name" value="THREONINE-TRNA LIGASE"/>
    <property type="match status" value="1"/>
</dbReference>
<dbReference type="InterPro" id="IPR018163">
    <property type="entry name" value="Thr/Ala-tRNA-synth_IIc_edit"/>
</dbReference>
<keyword evidence="7 12" id="KW-0067">ATP-binding</keyword>
<keyword evidence="5 12" id="KW-0547">Nucleotide-binding</keyword>
<dbReference type="GO" id="GO:0000049">
    <property type="term" value="F:tRNA binding"/>
    <property type="evidence" value="ECO:0007669"/>
    <property type="project" value="UniProtKB-KW"/>
</dbReference>
<feature type="binding site" evidence="12">
    <location>
        <position position="291"/>
    </location>
    <ligand>
        <name>Zn(2+)</name>
        <dbReference type="ChEBI" id="CHEBI:29105"/>
        <note>catalytic</note>
    </ligand>
</feature>
<comment type="similarity">
    <text evidence="1 12">Belongs to the class-II aminoacyl-tRNA synthetase family.</text>
</comment>
<evidence type="ECO:0000313" key="14">
    <source>
        <dbReference type="EMBL" id="OGF28656.1"/>
    </source>
</evidence>
<dbReference type="SMART" id="SM00863">
    <property type="entry name" value="tRNA_SAD"/>
    <property type="match status" value="1"/>
</dbReference>
<keyword evidence="12" id="KW-0963">Cytoplasm</keyword>
<feature type="binding site" evidence="12">
    <location>
        <position position="342"/>
    </location>
    <ligand>
        <name>Zn(2+)</name>
        <dbReference type="ChEBI" id="CHEBI:29105"/>
        <note>catalytic</note>
    </ligand>
</feature>
<dbReference type="Gene3D" id="3.30.980.10">
    <property type="entry name" value="Threonyl-trna Synthetase, Chain A, domain 2"/>
    <property type="match status" value="1"/>
</dbReference>
<evidence type="ECO:0000313" key="15">
    <source>
        <dbReference type="Proteomes" id="UP000178925"/>
    </source>
</evidence>
<evidence type="ECO:0000256" key="10">
    <source>
        <dbReference type="ARBA" id="ARBA00023146"/>
    </source>
</evidence>
<sequence>MKQENMKKDCNIEVCRHSLAHVMMQALEKLYGAIPGVGPAIADGFYHDFDADYHVKEEDLPAIEAEMKKIIKENLAIKKKMMPIAAGIKFLQEKKYQYTAELAKNLKADGEKEISFYEQARPTETGGERDFINMCKGPHIASTGEINPDGFKLIKIAGAYWKGSEKNKMIQRIYGVAFASKKELDEHLAMLAEAEQRDHRKIGREQEIFFIDDMVGKGLPMWLPNGTIIKDEVEKFAKEMENKYGYQRVSTPHLAKKELYLTSGHLPYYEHDMYPAMEMDDGTYYLKGMNCPHHHLIYKVKPRSYRELPVRLAEYGTVYRNELSGTLAGLLRVRSLQMNDAHIYCRKDQIKDEIKKVLELILFYFKVFGFKDYWFRLSKWDSKRGDKYIDEPKNWQYSEKILKEVLDELKVKYVEADDEAAFYGPKIDVQFKSVIGREESMSTVQLDFAAKTRFKLIYTDEHGKDNNEVFVIHRAPLSVHERFMAFLIEHYAGVWPLWLAPVQVKLVAVGEKHVSHCEKLATELREHSIRVEIDASDETVGNKIRKAVAEKVPYMLVIGDKEIGSEMLMVRDRGSKDTRAISKQNFIDELEEKIKNKL</sequence>
<reference evidence="14 15" key="1">
    <citation type="journal article" date="2016" name="Nat. Commun.">
        <title>Thousands of microbial genomes shed light on interconnected biogeochemical processes in an aquifer system.</title>
        <authorList>
            <person name="Anantharaman K."/>
            <person name="Brown C.T."/>
            <person name="Hug L.A."/>
            <person name="Sharon I."/>
            <person name="Castelle C.J."/>
            <person name="Probst A.J."/>
            <person name="Thomas B.C."/>
            <person name="Singh A."/>
            <person name="Wilkins M.J."/>
            <person name="Karaoz U."/>
            <person name="Brodie E.L."/>
            <person name="Williams K.H."/>
            <person name="Hubbard S.S."/>
            <person name="Banfield J.F."/>
        </authorList>
    </citation>
    <scope>NUCLEOTIDE SEQUENCE [LARGE SCALE GENOMIC DNA]</scope>
</reference>
<evidence type="ECO:0000256" key="8">
    <source>
        <dbReference type="ARBA" id="ARBA00022884"/>
    </source>
</evidence>
<dbReference type="InterPro" id="IPR045864">
    <property type="entry name" value="aa-tRNA-synth_II/BPL/LPL"/>
</dbReference>
<keyword evidence="3 12" id="KW-0436">Ligase</keyword>
<gene>
    <name evidence="12" type="primary">thrS</name>
    <name evidence="14" type="ORF">A2242_00175</name>
</gene>
<dbReference type="GO" id="GO:0046872">
    <property type="term" value="F:metal ion binding"/>
    <property type="evidence" value="ECO:0007669"/>
    <property type="project" value="UniProtKB-KW"/>
</dbReference>
<evidence type="ECO:0000256" key="5">
    <source>
        <dbReference type="ARBA" id="ARBA00022741"/>
    </source>
</evidence>
<dbReference type="CDD" id="cd00860">
    <property type="entry name" value="ThrRS_anticodon"/>
    <property type="match status" value="1"/>
</dbReference>
<dbReference type="SUPFAM" id="SSF55186">
    <property type="entry name" value="ThrRS/AlaRS common domain"/>
    <property type="match status" value="1"/>
</dbReference>
<keyword evidence="2 12" id="KW-0820">tRNA-binding</keyword>
<dbReference type="EC" id="6.1.1.3" evidence="12"/>
<dbReference type="SUPFAM" id="SSF52954">
    <property type="entry name" value="Class II aaRS ABD-related"/>
    <property type="match status" value="1"/>
</dbReference>
<dbReference type="Gene3D" id="3.40.50.800">
    <property type="entry name" value="Anticodon-binding domain"/>
    <property type="match status" value="1"/>
</dbReference>
<proteinExistence type="inferred from homology"/>
<evidence type="ECO:0000256" key="9">
    <source>
        <dbReference type="ARBA" id="ARBA00022917"/>
    </source>
</evidence>
<evidence type="ECO:0000256" key="12">
    <source>
        <dbReference type="HAMAP-Rule" id="MF_00184"/>
    </source>
</evidence>
<dbReference type="Pfam" id="PF07973">
    <property type="entry name" value="tRNA_SAD"/>
    <property type="match status" value="1"/>
</dbReference>
<dbReference type="Pfam" id="PF03129">
    <property type="entry name" value="HGTP_anticodon"/>
    <property type="match status" value="1"/>
</dbReference>
<dbReference type="CDD" id="cd00771">
    <property type="entry name" value="ThrRS_core"/>
    <property type="match status" value="1"/>
</dbReference>
<comment type="catalytic activity">
    <reaction evidence="11 12">
        <text>tRNA(Thr) + L-threonine + ATP = L-threonyl-tRNA(Thr) + AMP + diphosphate + H(+)</text>
        <dbReference type="Rhea" id="RHEA:24624"/>
        <dbReference type="Rhea" id="RHEA-COMP:9670"/>
        <dbReference type="Rhea" id="RHEA-COMP:9704"/>
        <dbReference type="ChEBI" id="CHEBI:15378"/>
        <dbReference type="ChEBI" id="CHEBI:30616"/>
        <dbReference type="ChEBI" id="CHEBI:33019"/>
        <dbReference type="ChEBI" id="CHEBI:57926"/>
        <dbReference type="ChEBI" id="CHEBI:78442"/>
        <dbReference type="ChEBI" id="CHEBI:78534"/>
        <dbReference type="ChEBI" id="CHEBI:456215"/>
        <dbReference type="EC" id="6.1.1.3"/>
    </reaction>
</comment>
<evidence type="ECO:0000259" key="13">
    <source>
        <dbReference type="PROSITE" id="PS50862"/>
    </source>
</evidence>
<dbReference type="PRINTS" id="PR01047">
    <property type="entry name" value="TRNASYNTHTHR"/>
</dbReference>
<dbReference type="InterPro" id="IPR036621">
    <property type="entry name" value="Anticodon-bd_dom_sf"/>
</dbReference>
<dbReference type="GO" id="GO:0004829">
    <property type="term" value="F:threonine-tRNA ligase activity"/>
    <property type="evidence" value="ECO:0007669"/>
    <property type="project" value="UniProtKB-UniRule"/>
</dbReference>
<dbReference type="GO" id="GO:0005524">
    <property type="term" value="F:ATP binding"/>
    <property type="evidence" value="ECO:0007669"/>
    <property type="project" value="UniProtKB-UniRule"/>
</dbReference>
<feature type="domain" description="Aminoacyl-transfer RNA synthetases class-II family profile" evidence="13">
    <location>
        <begin position="185"/>
        <end position="496"/>
    </location>
</feature>
<dbReference type="STRING" id="1797995.A2242_00175"/>
<keyword evidence="8 12" id="KW-0694">RNA-binding</keyword>
<evidence type="ECO:0000256" key="6">
    <source>
        <dbReference type="ARBA" id="ARBA00022833"/>
    </source>
</evidence>
<comment type="caution">
    <text evidence="12">Lacks conserved residue(s) required for the propagation of feature annotation.</text>
</comment>
<name>A0A1F5SQ36_9BACT</name>
<dbReference type="HAMAP" id="MF_00184">
    <property type="entry name" value="Thr_tRNA_synth"/>
    <property type="match status" value="1"/>
</dbReference>
<dbReference type="GO" id="GO:0005737">
    <property type="term" value="C:cytoplasm"/>
    <property type="evidence" value="ECO:0007669"/>
    <property type="project" value="UniProtKB-SubCell"/>
</dbReference>
<accession>A0A1F5SQ36</accession>
<feature type="binding site" evidence="12">
    <location>
        <position position="473"/>
    </location>
    <ligand>
        <name>Zn(2+)</name>
        <dbReference type="ChEBI" id="CHEBI:29105"/>
        <note>catalytic</note>
    </ligand>
</feature>
<dbReference type="NCBIfam" id="TIGR00418">
    <property type="entry name" value="thrS"/>
    <property type="match status" value="1"/>
</dbReference>
<dbReference type="InterPro" id="IPR012947">
    <property type="entry name" value="tRNA_SAD"/>
</dbReference>
<organism evidence="14 15">
    <name type="scientific">Candidatus Falkowbacteria bacterium RIFOXYA2_FULL_47_9</name>
    <dbReference type="NCBI Taxonomy" id="1797995"/>
    <lineage>
        <taxon>Bacteria</taxon>
        <taxon>Candidatus Falkowiibacteriota</taxon>
    </lineage>
</organism>
<dbReference type="Gene3D" id="3.30.54.20">
    <property type="match status" value="1"/>
</dbReference>
<dbReference type="AlphaFoldDB" id="A0A1F5SQ36"/>
<evidence type="ECO:0000256" key="1">
    <source>
        <dbReference type="ARBA" id="ARBA00008226"/>
    </source>
</evidence>
<dbReference type="InterPro" id="IPR033728">
    <property type="entry name" value="ThrRS_core"/>
</dbReference>
<keyword evidence="9 12" id="KW-0648">Protein biosynthesis</keyword>
<dbReference type="InterPro" id="IPR006195">
    <property type="entry name" value="aa-tRNA-synth_II"/>
</dbReference>
<dbReference type="InterPro" id="IPR002314">
    <property type="entry name" value="aa-tRNA-synt_IIb"/>
</dbReference>
<keyword evidence="10 12" id="KW-0030">Aminoacyl-tRNA synthetase</keyword>
<keyword evidence="6 12" id="KW-0862">Zinc</keyword>
<evidence type="ECO:0000256" key="11">
    <source>
        <dbReference type="ARBA" id="ARBA00049515"/>
    </source>
</evidence>
<comment type="subcellular location">
    <subcellularLocation>
        <location evidence="12">Cytoplasm</location>
    </subcellularLocation>
</comment>
<comment type="cofactor">
    <cofactor evidence="12">
        <name>Zn(2+)</name>
        <dbReference type="ChEBI" id="CHEBI:29105"/>
    </cofactor>
    <text evidence="12">Binds 1 zinc ion per subunit.</text>
</comment>
<evidence type="ECO:0000256" key="2">
    <source>
        <dbReference type="ARBA" id="ARBA00022555"/>
    </source>
</evidence>
<dbReference type="PANTHER" id="PTHR11451:SF56">
    <property type="entry name" value="THREONINE--TRNA LIGASE 1"/>
    <property type="match status" value="1"/>
</dbReference>
<evidence type="ECO:0000256" key="3">
    <source>
        <dbReference type="ARBA" id="ARBA00022598"/>
    </source>
</evidence>
<dbReference type="InterPro" id="IPR047246">
    <property type="entry name" value="ThrRS_anticodon"/>
</dbReference>
<dbReference type="Gene3D" id="3.30.930.10">
    <property type="entry name" value="Bira Bifunctional Protein, Domain 2"/>
    <property type="match status" value="1"/>
</dbReference>
<dbReference type="InterPro" id="IPR004154">
    <property type="entry name" value="Anticodon-bd"/>
</dbReference>
<comment type="subunit">
    <text evidence="12">Homodimer.</text>
</comment>
<protein>
    <recommendedName>
        <fullName evidence="12">Threonine--tRNA ligase</fullName>
        <ecNumber evidence="12">6.1.1.3</ecNumber>
    </recommendedName>
    <alternativeName>
        <fullName evidence="12">Threonyl-tRNA synthetase</fullName>
        <shortName evidence="12">ThrRS</shortName>
    </alternativeName>
</protein>
<dbReference type="FunFam" id="3.30.930.10:FF:000002">
    <property type="entry name" value="Threonine--tRNA ligase"/>
    <property type="match status" value="1"/>
</dbReference>
<evidence type="ECO:0000256" key="7">
    <source>
        <dbReference type="ARBA" id="ARBA00022840"/>
    </source>
</evidence>
<comment type="caution">
    <text evidence="14">The sequence shown here is derived from an EMBL/GenBank/DDBJ whole genome shotgun (WGS) entry which is preliminary data.</text>
</comment>
<dbReference type="SUPFAM" id="SSF55681">
    <property type="entry name" value="Class II aaRS and biotin synthetases"/>
    <property type="match status" value="1"/>
</dbReference>
<dbReference type="InterPro" id="IPR002320">
    <property type="entry name" value="Thr-tRNA-ligase_IIa"/>
</dbReference>
<dbReference type="Pfam" id="PF00587">
    <property type="entry name" value="tRNA-synt_2b"/>
    <property type="match status" value="1"/>
</dbReference>
<evidence type="ECO:0000256" key="4">
    <source>
        <dbReference type="ARBA" id="ARBA00022723"/>
    </source>
</evidence>
<dbReference type="EMBL" id="MFGC01000007">
    <property type="protein sequence ID" value="OGF28656.1"/>
    <property type="molecule type" value="Genomic_DNA"/>
</dbReference>
<dbReference type="Proteomes" id="UP000178925">
    <property type="component" value="Unassembled WGS sequence"/>
</dbReference>
<dbReference type="PROSITE" id="PS50862">
    <property type="entry name" value="AA_TRNA_LIGASE_II"/>
    <property type="match status" value="1"/>
</dbReference>
<dbReference type="FunFam" id="3.40.50.800:FF:000001">
    <property type="entry name" value="Threonine--tRNA ligase"/>
    <property type="match status" value="1"/>
</dbReference>
<dbReference type="GO" id="GO:0006435">
    <property type="term" value="P:threonyl-tRNA aminoacylation"/>
    <property type="evidence" value="ECO:0007669"/>
    <property type="project" value="UniProtKB-UniRule"/>
</dbReference>